<dbReference type="InterPro" id="IPR038462">
    <property type="entry name" value="YaiA-like_sf"/>
</dbReference>
<evidence type="ECO:0000313" key="2">
    <source>
        <dbReference type="EMBL" id="MDR5895647.1"/>
    </source>
</evidence>
<dbReference type="Proteomes" id="UP001269375">
    <property type="component" value="Unassembled WGS sequence"/>
</dbReference>
<comment type="caution">
    <text evidence="2">The sequence shown here is derived from an EMBL/GenBank/DDBJ whole genome shotgun (WGS) entry which is preliminary data.</text>
</comment>
<dbReference type="RefSeq" id="WP_251589436.1">
    <property type="nucleotide sequence ID" value="NZ_JAMLJI010000001.1"/>
</dbReference>
<dbReference type="InterPro" id="IPR032303">
    <property type="entry name" value="YaiA"/>
</dbReference>
<dbReference type="Pfam" id="PF16362">
    <property type="entry name" value="YaiA"/>
    <property type="match status" value="1"/>
</dbReference>
<evidence type="ECO:0000256" key="1">
    <source>
        <dbReference type="SAM" id="MobiDB-lite"/>
    </source>
</evidence>
<name>A0ABU1GW35_9GAMM</name>
<evidence type="ECO:0000313" key="3">
    <source>
        <dbReference type="Proteomes" id="UP001269375"/>
    </source>
</evidence>
<proteinExistence type="predicted"/>
<accession>A0ABU1GW35</accession>
<feature type="compositionally biased region" description="Basic and acidic residues" evidence="1">
    <location>
        <begin position="9"/>
        <end position="20"/>
    </location>
</feature>
<gene>
    <name evidence="2" type="ORF">QC825_06125</name>
</gene>
<feature type="region of interest" description="Disordered" evidence="1">
    <location>
        <begin position="1"/>
        <end position="20"/>
    </location>
</feature>
<sequence>MPDRAPGPRKAEIQKVERGVTPEGETVYVYELRGVTPEDGILLSEYEDLADAEDAKQRYESAE</sequence>
<dbReference type="Gene3D" id="3.30.730.30">
    <property type="entry name" value="YaiA protein"/>
    <property type="match status" value="1"/>
</dbReference>
<protein>
    <submittedName>
        <fullName evidence="2">Uncharacterized protein</fullName>
    </submittedName>
</protein>
<organism evidence="2 3">
    <name type="scientific">Larsenimonas suaedae</name>
    <dbReference type="NCBI Taxonomy" id="1851019"/>
    <lineage>
        <taxon>Bacteria</taxon>
        <taxon>Pseudomonadati</taxon>
        <taxon>Pseudomonadota</taxon>
        <taxon>Gammaproteobacteria</taxon>
        <taxon>Oceanospirillales</taxon>
        <taxon>Halomonadaceae</taxon>
        <taxon>Larsenimonas</taxon>
    </lineage>
</organism>
<reference evidence="2 3" key="1">
    <citation type="submission" date="2023-04" db="EMBL/GenBank/DDBJ databases">
        <title>A long-awaited taxogenomic arrangement of the family Halomonadaceae.</title>
        <authorList>
            <person name="De La Haba R."/>
            <person name="Chuvochina M."/>
            <person name="Wittouck S."/>
            <person name="Arahal D.R."/>
            <person name="Sanchez-Porro C."/>
            <person name="Hugenholtz P."/>
            <person name="Ventosa A."/>
        </authorList>
    </citation>
    <scope>NUCLEOTIDE SEQUENCE [LARGE SCALE GENOMIC DNA]</scope>
    <source>
        <strain evidence="2 3">DSM 22428</strain>
    </source>
</reference>
<keyword evidence="3" id="KW-1185">Reference proteome</keyword>
<dbReference type="EMBL" id="JARWAO010000003">
    <property type="protein sequence ID" value="MDR5895647.1"/>
    <property type="molecule type" value="Genomic_DNA"/>
</dbReference>